<dbReference type="PATRIC" id="fig|186479.3.peg.2986"/>
<feature type="domain" description="Peptidase M16C associated" evidence="1">
    <location>
        <begin position="55"/>
        <end position="304"/>
    </location>
</feature>
<dbReference type="InterPro" id="IPR011249">
    <property type="entry name" value="Metalloenz_LuxS/M16"/>
</dbReference>
<dbReference type="Proteomes" id="UP000050509">
    <property type="component" value="Unassembled WGS sequence"/>
</dbReference>
<feature type="non-terminal residue" evidence="2">
    <location>
        <position position="502"/>
    </location>
</feature>
<protein>
    <submittedName>
        <fullName evidence="2">Peptidase M16</fullName>
    </submittedName>
</protein>
<evidence type="ECO:0000259" key="1">
    <source>
        <dbReference type="SMART" id="SM01264"/>
    </source>
</evidence>
<evidence type="ECO:0000313" key="2">
    <source>
        <dbReference type="EMBL" id="KPV49722.1"/>
    </source>
</evidence>
<dbReference type="EMBL" id="LJCR01001789">
    <property type="protein sequence ID" value="KPV49722.1"/>
    <property type="molecule type" value="Genomic_DNA"/>
</dbReference>
<dbReference type="Gene3D" id="3.30.830.10">
    <property type="entry name" value="Metalloenzyme, LuxS/M16 peptidase-like"/>
    <property type="match status" value="3"/>
</dbReference>
<dbReference type="GO" id="GO:0046872">
    <property type="term" value="F:metal ion binding"/>
    <property type="evidence" value="ECO:0007669"/>
    <property type="project" value="InterPro"/>
</dbReference>
<keyword evidence="3" id="KW-1185">Reference proteome</keyword>
<reference evidence="2 3" key="1">
    <citation type="submission" date="2015-09" db="EMBL/GenBank/DDBJ databases">
        <title>Draft genome sequence of Kouleothrix aurantiaca JCM 19913.</title>
        <authorList>
            <person name="Hemp J."/>
        </authorList>
    </citation>
    <scope>NUCLEOTIDE SEQUENCE [LARGE SCALE GENOMIC DNA]</scope>
    <source>
        <strain evidence="2 3">COM-B</strain>
    </source>
</reference>
<name>A0A0P9H7A0_9CHLR</name>
<accession>A0A0P9H7A0</accession>
<dbReference type="Pfam" id="PF08367">
    <property type="entry name" value="M16C_assoc"/>
    <property type="match status" value="1"/>
</dbReference>
<dbReference type="PANTHER" id="PTHR43016:SF13">
    <property type="entry name" value="PRESEQUENCE PROTEASE, MITOCHONDRIAL"/>
    <property type="match status" value="1"/>
</dbReference>
<sequence>RALNTWLYDRDPFAALAFEAPLTALKERLAGGERYFEGLLARYFLNNPHRATLVLTPDAEQARRDAEAEQAHLDAARATMDADTLAEVAAQTQALRKAQETPDSPESLATIPSLTLADLERTNKNIPITVLEEPDAKVLYHDLFTNGVIYVDVGLNLHMLPADLVPYVTLFGRALLEMGTSSEDFVQLSQRIGRTSGGLWTQHLSAVVRGSQQAAVWMFLRAKAMPEKAADVLAIVRDVLLHVRLDNQERFRQIVLEEKASQEARLIPGGHSVVNTRLRANFNEADWASEQIGGTSYLFFLRQLAQEVDADWPSVQAALEQIRLTLVNRSAMLCNVTTDAEHWAHFSPQLHSFLAELPATPAVAERWAPAQGARFEGLAIPAQVNYVGKGADLYKLGYKPSGAASVIAKYLRTTWLWEKVRVQGGAYGGFSVFDQRSGGFTFLSYRDPNLAATLDVYDQTSTFLRELKLTQSELERSIIGTIGDVDSYQLPDAKGYTSMVRY</sequence>
<dbReference type="SUPFAM" id="SSF63411">
    <property type="entry name" value="LuxS/MPP-like metallohydrolase"/>
    <property type="match status" value="3"/>
</dbReference>
<gene>
    <name evidence="2" type="ORF">SE17_30995</name>
</gene>
<evidence type="ECO:0000313" key="3">
    <source>
        <dbReference type="Proteomes" id="UP000050509"/>
    </source>
</evidence>
<organism evidence="2 3">
    <name type="scientific">Kouleothrix aurantiaca</name>
    <dbReference type="NCBI Taxonomy" id="186479"/>
    <lineage>
        <taxon>Bacteria</taxon>
        <taxon>Bacillati</taxon>
        <taxon>Chloroflexota</taxon>
        <taxon>Chloroflexia</taxon>
        <taxon>Chloroflexales</taxon>
        <taxon>Roseiflexineae</taxon>
        <taxon>Roseiflexaceae</taxon>
        <taxon>Kouleothrix</taxon>
    </lineage>
</organism>
<dbReference type="GO" id="GO:0004222">
    <property type="term" value="F:metalloendopeptidase activity"/>
    <property type="evidence" value="ECO:0007669"/>
    <property type="project" value="TreeGrafter"/>
</dbReference>
<comment type="caution">
    <text evidence="2">The sequence shown here is derived from an EMBL/GenBank/DDBJ whole genome shotgun (WGS) entry which is preliminary data.</text>
</comment>
<dbReference type="GO" id="GO:0016485">
    <property type="term" value="P:protein processing"/>
    <property type="evidence" value="ECO:0007669"/>
    <property type="project" value="TreeGrafter"/>
</dbReference>
<proteinExistence type="predicted"/>
<dbReference type="Pfam" id="PF22516">
    <property type="entry name" value="PreP_C"/>
    <property type="match status" value="1"/>
</dbReference>
<dbReference type="InterPro" id="IPR055130">
    <property type="entry name" value="PreP_C"/>
</dbReference>
<feature type="non-terminal residue" evidence="2">
    <location>
        <position position="1"/>
    </location>
</feature>
<dbReference type="InterPro" id="IPR013578">
    <property type="entry name" value="Peptidase_M16C_assoc"/>
</dbReference>
<dbReference type="PANTHER" id="PTHR43016">
    <property type="entry name" value="PRESEQUENCE PROTEASE"/>
    <property type="match status" value="1"/>
</dbReference>
<dbReference type="SMART" id="SM01264">
    <property type="entry name" value="M16C_associated"/>
    <property type="match status" value="1"/>
</dbReference>
<dbReference type="AlphaFoldDB" id="A0A0P9H7A0"/>